<evidence type="ECO:0000256" key="1">
    <source>
        <dbReference type="SAM" id="MobiDB-lite"/>
    </source>
</evidence>
<keyword evidence="3" id="KW-1185">Reference proteome</keyword>
<sequence length="161" mass="18482">MPSPVMSETIYGDSPWNRREYDLDDRHGKPARLRASCHAREEKWAGLQKRRNTLHGCVKVLKDFERDVATAWRTRRSCRLPKSDLVARKLHEKESQQLFEVFAKLATHFFIARDYTSRTLDVRGANIPGAIEGTVENPYVLSSDDSDDSDESDESNDPSEE</sequence>
<accession>A0A6A5QV43</accession>
<evidence type="ECO:0000313" key="2">
    <source>
        <dbReference type="EMBL" id="KAF1919343.1"/>
    </source>
</evidence>
<dbReference type="Proteomes" id="UP000800096">
    <property type="component" value="Unassembled WGS sequence"/>
</dbReference>
<feature type="region of interest" description="Disordered" evidence="1">
    <location>
        <begin position="133"/>
        <end position="161"/>
    </location>
</feature>
<organism evidence="2 3">
    <name type="scientific">Ampelomyces quisqualis</name>
    <name type="common">Powdery mildew agent</name>
    <dbReference type="NCBI Taxonomy" id="50730"/>
    <lineage>
        <taxon>Eukaryota</taxon>
        <taxon>Fungi</taxon>
        <taxon>Dikarya</taxon>
        <taxon>Ascomycota</taxon>
        <taxon>Pezizomycotina</taxon>
        <taxon>Dothideomycetes</taxon>
        <taxon>Pleosporomycetidae</taxon>
        <taxon>Pleosporales</taxon>
        <taxon>Pleosporineae</taxon>
        <taxon>Phaeosphaeriaceae</taxon>
        <taxon>Ampelomyces</taxon>
    </lineage>
</organism>
<reference evidence="2" key="1">
    <citation type="journal article" date="2020" name="Stud. Mycol.">
        <title>101 Dothideomycetes genomes: a test case for predicting lifestyles and emergence of pathogens.</title>
        <authorList>
            <person name="Haridas S."/>
            <person name="Albert R."/>
            <person name="Binder M."/>
            <person name="Bloem J."/>
            <person name="Labutti K."/>
            <person name="Salamov A."/>
            <person name="Andreopoulos B."/>
            <person name="Baker S."/>
            <person name="Barry K."/>
            <person name="Bills G."/>
            <person name="Bluhm B."/>
            <person name="Cannon C."/>
            <person name="Castanera R."/>
            <person name="Culley D."/>
            <person name="Daum C."/>
            <person name="Ezra D."/>
            <person name="Gonzalez J."/>
            <person name="Henrissat B."/>
            <person name="Kuo A."/>
            <person name="Liang C."/>
            <person name="Lipzen A."/>
            <person name="Lutzoni F."/>
            <person name="Magnuson J."/>
            <person name="Mondo S."/>
            <person name="Nolan M."/>
            <person name="Ohm R."/>
            <person name="Pangilinan J."/>
            <person name="Park H.-J."/>
            <person name="Ramirez L."/>
            <person name="Alfaro M."/>
            <person name="Sun H."/>
            <person name="Tritt A."/>
            <person name="Yoshinaga Y."/>
            <person name="Zwiers L.-H."/>
            <person name="Turgeon B."/>
            <person name="Goodwin S."/>
            <person name="Spatafora J."/>
            <person name="Crous P."/>
            <person name="Grigoriev I."/>
        </authorList>
    </citation>
    <scope>NUCLEOTIDE SEQUENCE</scope>
    <source>
        <strain evidence="2">HMLAC05119</strain>
    </source>
</reference>
<evidence type="ECO:0000313" key="3">
    <source>
        <dbReference type="Proteomes" id="UP000800096"/>
    </source>
</evidence>
<feature type="compositionally biased region" description="Acidic residues" evidence="1">
    <location>
        <begin position="144"/>
        <end position="161"/>
    </location>
</feature>
<proteinExistence type="predicted"/>
<dbReference type="EMBL" id="ML979133">
    <property type="protein sequence ID" value="KAF1919343.1"/>
    <property type="molecule type" value="Genomic_DNA"/>
</dbReference>
<protein>
    <submittedName>
        <fullName evidence="2">Uncharacterized protein</fullName>
    </submittedName>
</protein>
<dbReference type="AlphaFoldDB" id="A0A6A5QV43"/>
<name>A0A6A5QV43_AMPQU</name>
<gene>
    <name evidence="2" type="ORF">BDU57DRAFT_536339</name>
</gene>